<comment type="caution">
    <text evidence="8">The sequence shown here is derived from an EMBL/GenBank/DDBJ whole genome shotgun (WGS) entry which is preliminary data.</text>
</comment>
<dbReference type="GO" id="GO:0003697">
    <property type="term" value="F:single-stranded DNA binding"/>
    <property type="evidence" value="ECO:0007669"/>
    <property type="project" value="UniProtKB-UniRule"/>
</dbReference>
<dbReference type="OrthoDB" id="272392at2759"/>
<comment type="subunit">
    <text evidence="5">Component of the RNA polymerase III (Pol III) complex consisting of 17 subunits.</text>
</comment>
<comment type="function">
    <text evidence="5">DNA-dependent RNA polymerase catalyzes the transcription of DNA into RNA using the four ribonucleoside triphosphates as substrates. Specific core component of RNA polymerase III which synthesizes small RNAs, such as 5S rRNA and tRNAs.</text>
</comment>
<comment type="subcellular location">
    <subcellularLocation>
        <location evidence="1 5">Nucleus</location>
    </subcellularLocation>
</comment>
<evidence type="ECO:0000256" key="2">
    <source>
        <dbReference type="ARBA" id="ARBA00022478"/>
    </source>
</evidence>
<evidence type="ECO:0000259" key="7">
    <source>
        <dbReference type="Pfam" id="PF22536"/>
    </source>
</evidence>
<evidence type="ECO:0000313" key="8">
    <source>
        <dbReference type="EMBL" id="KAF6029559.1"/>
    </source>
</evidence>
<dbReference type="Pfam" id="PF05645">
    <property type="entry name" value="RNA_pol_Rpc82"/>
    <property type="match status" value="1"/>
</dbReference>
<comment type="similarity">
    <text evidence="5">Belongs to the eukaryotic RPC3/POLR3C RNA polymerase subunit family.</text>
</comment>
<evidence type="ECO:0000256" key="4">
    <source>
        <dbReference type="ARBA" id="ARBA00023242"/>
    </source>
</evidence>
<keyword evidence="2 5" id="KW-0240">DNA-directed RNA polymerase</keyword>
<dbReference type="AlphaFoldDB" id="A0A7J7JT67"/>
<sequence length="419" mass="47697">MFYCLYPSYVYCVKVLYGNVAEVLIEEILHHGQITRQSLISKTITKVEHNIKEKATEKSISEKLELLMQTRFVEVCLDEQTETSSADEPPPSKRLKRDGDCAKDKVCYKVCVSRFNYYHRDLQIVDAVTRRLSPKHGEIMSTMLRLAEVKNSPSALQSSLISSNEIFNALPKELGITSRTLLDVYLMTLADDEMGIIMKAGDSGGGSYIINYREAVSSLCKASMEAVVLEKFGARSRRLFRLLLLTQHLEQQKLEEKAMMSSKVVNELLYEMFTEQYITATEIAKTTDHVPSKTFYCFTVAVEQLARRLLQNNYQSILNLSTKRVQILADNKRLLEKKQKVDAILATLGEVEAEQRQEVEEIITPSESQQLHTVKLQTDRLENGELQLTASTLIWEIHLEYCTAKRIAENPKPKGAPKT</sequence>
<dbReference type="GO" id="GO:0006351">
    <property type="term" value="P:DNA-templated transcription"/>
    <property type="evidence" value="ECO:0007669"/>
    <property type="project" value="InterPro"/>
</dbReference>
<dbReference type="GO" id="GO:0005666">
    <property type="term" value="C:RNA polymerase III complex"/>
    <property type="evidence" value="ECO:0007669"/>
    <property type="project" value="UniProtKB-UniRule"/>
</dbReference>
<dbReference type="InterPro" id="IPR008806">
    <property type="entry name" value="RNA_pol_III_Rpc82_C"/>
</dbReference>
<keyword evidence="4 5" id="KW-0539">Nucleus</keyword>
<evidence type="ECO:0000259" key="6">
    <source>
        <dbReference type="Pfam" id="PF05645"/>
    </source>
</evidence>
<dbReference type="Proteomes" id="UP000593567">
    <property type="component" value="Unassembled WGS sequence"/>
</dbReference>
<keyword evidence="9" id="KW-1185">Reference proteome</keyword>
<dbReference type="Gene3D" id="6.10.140.1450">
    <property type="match status" value="1"/>
</dbReference>
<dbReference type="Pfam" id="PF20912">
    <property type="entry name" value="RPC3_helical"/>
    <property type="match status" value="1"/>
</dbReference>
<organism evidence="8 9">
    <name type="scientific">Bugula neritina</name>
    <name type="common">Brown bryozoan</name>
    <name type="synonym">Sertularia neritina</name>
    <dbReference type="NCBI Taxonomy" id="10212"/>
    <lineage>
        <taxon>Eukaryota</taxon>
        <taxon>Metazoa</taxon>
        <taxon>Spiralia</taxon>
        <taxon>Lophotrochozoa</taxon>
        <taxon>Bryozoa</taxon>
        <taxon>Gymnolaemata</taxon>
        <taxon>Cheilostomatida</taxon>
        <taxon>Flustrina</taxon>
        <taxon>Buguloidea</taxon>
        <taxon>Bugulidae</taxon>
        <taxon>Bugula</taxon>
    </lineage>
</organism>
<feature type="domain" description="DNA-directed RNA polymerase III subunit RPC3 winged-helix" evidence="7">
    <location>
        <begin position="225"/>
        <end position="300"/>
    </location>
</feature>
<dbReference type="Pfam" id="PF22536">
    <property type="entry name" value="WHD_POLR3C"/>
    <property type="match status" value="1"/>
</dbReference>
<accession>A0A7J7JT67</accession>
<proteinExistence type="inferred from homology"/>
<evidence type="ECO:0000256" key="3">
    <source>
        <dbReference type="ARBA" id="ARBA00023163"/>
    </source>
</evidence>
<feature type="domain" description="RNA polymerase III Rpc82 C -terminal" evidence="6">
    <location>
        <begin position="51"/>
        <end position="219"/>
    </location>
</feature>
<evidence type="ECO:0000256" key="1">
    <source>
        <dbReference type="ARBA" id="ARBA00004123"/>
    </source>
</evidence>
<protein>
    <recommendedName>
        <fullName evidence="5">DNA-directed RNA polymerase III subunit RPC3</fullName>
        <shortName evidence="5">RNA polymerase III subunit C3</shortName>
    </recommendedName>
</protein>
<dbReference type="InterPro" id="IPR036388">
    <property type="entry name" value="WH-like_DNA-bd_sf"/>
</dbReference>
<dbReference type="InterPro" id="IPR055207">
    <property type="entry name" value="POLR3C_WHD"/>
</dbReference>
<evidence type="ECO:0000313" key="9">
    <source>
        <dbReference type="Proteomes" id="UP000593567"/>
    </source>
</evidence>
<keyword evidence="3 5" id="KW-0804">Transcription</keyword>
<evidence type="ECO:0000256" key="5">
    <source>
        <dbReference type="RuleBase" id="RU367076"/>
    </source>
</evidence>
<dbReference type="Gene3D" id="1.10.10.10">
    <property type="entry name" value="Winged helix-like DNA-binding domain superfamily/Winged helix DNA-binding domain"/>
    <property type="match status" value="3"/>
</dbReference>
<gene>
    <name evidence="8" type="ORF">EB796_012128</name>
</gene>
<reference evidence="8" key="1">
    <citation type="submission" date="2020-06" db="EMBL/GenBank/DDBJ databases">
        <title>Draft genome of Bugula neritina, a colonial animal packing powerful symbionts and potential medicines.</title>
        <authorList>
            <person name="Rayko M."/>
        </authorList>
    </citation>
    <scope>NUCLEOTIDE SEQUENCE [LARGE SCALE GENOMIC DNA]</scope>
    <source>
        <strain evidence="8">Kwan_BN1</strain>
    </source>
</reference>
<dbReference type="PANTHER" id="PTHR12949:SF0">
    <property type="entry name" value="DNA-DIRECTED RNA POLYMERASE III SUBUNIT RPC3"/>
    <property type="match status" value="1"/>
</dbReference>
<dbReference type="PANTHER" id="PTHR12949">
    <property type="entry name" value="RNA POLYMERASE III DNA DIRECTED -RELATED"/>
    <property type="match status" value="1"/>
</dbReference>
<dbReference type="EMBL" id="VXIV02001809">
    <property type="protein sequence ID" value="KAF6029559.1"/>
    <property type="molecule type" value="Genomic_DNA"/>
</dbReference>
<dbReference type="InterPro" id="IPR039748">
    <property type="entry name" value="RPC3"/>
</dbReference>
<name>A0A7J7JT67_BUGNE</name>